<evidence type="ECO:0000256" key="1">
    <source>
        <dbReference type="SAM" id="Phobius"/>
    </source>
</evidence>
<accession>A0A1F4V5K8</accession>
<keyword evidence="1" id="KW-0812">Transmembrane</keyword>
<dbReference type="EMBL" id="MEVH01000002">
    <property type="protein sequence ID" value="OGC52340.1"/>
    <property type="molecule type" value="Genomic_DNA"/>
</dbReference>
<gene>
    <name evidence="2" type="ORF">A2982_03665</name>
</gene>
<dbReference type="STRING" id="1802624.A2982_03665"/>
<organism evidence="2 3">
    <name type="scientific">candidate division WWE3 bacterium RIFCSPLOWO2_01_FULL_39_13</name>
    <dbReference type="NCBI Taxonomy" id="1802624"/>
    <lineage>
        <taxon>Bacteria</taxon>
        <taxon>Katanobacteria</taxon>
    </lineage>
</organism>
<proteinExistence type="predicted"/>
<dbReference type="AlphaFoldDB" id="A0A1F4V5K8"/>
<protein>
    <submittedName>
        <fullName evidence="2">Uncharacterized protein</fullName>
    </submittedName>
</protein>
<sequence>MDNIYKNIEELKLTEIITDKKNRDYFQISLTAGVLLIFLAFAIRPSLVTFMKTRKDISEYKKYSADLETKIQHLNGAKNIYDRNQNSIELLDKAIPLEPEDDKLISSLDYHAIKNLLIIENLNFGYSKDVNPASINFSITATGAYTDIEKFLADLDNILRTITVESLEIKPEEENNSESTTKAVTAVIKGKAYYSVDLKTTDDGETLIAPEDILLPKDIVPIP</sequence>
<dbReference type="GO" id="GO:0043683">
    <property type="term" value="P:type IV pilus assembly"/>
    <property type="evidence" value="ECO:0007669"/>
    <property type="project" value="InterPro"/>
</dbReference>
<evidence type="ECO:0000313" key="3">
    <source>
        <dbReference type="Proteomes" id="UP000178771"/>
    </source>
</evidence>
<feature type="transmembrane region" description="Helical" evidence="1">
    <location>
        <begin position="25"/>
        <end position="43"/>
    </location>
</feature>
<dbReference type="InterPro" id="IPR007445">
    <property type="entry name" value="PilO"/>
</dbReference>
<name>A0A1F4V5K8_UNCKA</name>
<dbReference type="Pfam" id="PF04350">
    <property type="entry name" value="PilO"/>
    <property type="match status" value="1"/>
</dbReference>
<dbReference type="GO" id="GO:0043107">
    <property type="term" value="P:type IV pilus-dependent motility"/>
    <property type="evidence" value="ECO:0007669"/>
    <property type="project" value="InterPro"/>
</dbReference>
<dbReference type="Gene3D" id="3.30.70.60">
    <property type="match status" value="1"/>
</dbReference>
<reference evidence="2 3" key="1">
    <citation type="journal article" date="2016" name="Nat. Commun.">
        <title>Thousands of microbial genomes shed light on interconnected biogeochemical processes in an aquifer system.</title>
        <authorList>
            <person name="Anantharaman K."/>
            <person name="Brown C.T."/>
            <person name="Hug L.A."/>
            <person name="Sharon I."/>
            <person name="Castelle C.J."/>
            <person name="Probst A.J."/>
            <person name="Thomas B.C."/>
            <person name="Singh A."/>
            <person name="Wilkins M.J."/>
            <person name="Karaoz U."/>
            <person name="Brodie E.L."/>
            <person name="Williams K.H."/>
            <person name="Hubbard S.S."/>
            <person name="Banfield J.F."/>
        </authorList>
    </citation>
    <scope>NUCLEOTIDE SEQUENCE [LARGE SCALE GENOMIC DNA]</scope>
</reference>
<keyword evidence="1" id="KW-1133">Transmembrane helix</keyword>
<dbReference type="InterPro" id="IPR014717">
    <property type="entry name" value="Transl_elong_EF1B/ribsomal_bS6"/>
</dbReference>
<dbReference type="Proteomes" id="UP000178771">
    <property type="component" value="Unassembled WGS sequence"/>
</dbReference>
<comment type="caution">
    <text evidence="2">The sequence shown here is derived from an EMBL/GenBank/DDBJ whole genome shotgun (WGS) entry which is preliminary data.</text>
</comment>
<evidence type="ECO:0000313" key="2">
    <source>
        <dbReference type="EMBL" id="OGC52340.1"/>
    </source>
</evidence>
<keyword evidence="1" id="KW-0472">Membrane</keyword>